<gene>
    <name evidence="1" type="ORF">A2480_03040</name>
</gene>
<evidence type="ECO:0000313" key="1">
    <source>
        <dbReference type="EMBL" id="OGM00974.1"/>
    </source>
</evidence>
<dbReference type="Proteomes" id="UP000176988">
    <property type="component" value="Unassembled WGS sequence"/>
</dbReference>
<name>A0A1F7WDS6_9BACT</name>
<organism evidence="1 2">
    <name type="scientific">Candidatus Uhrbacteria bacterium RIFOXYC2_FULL_47_19</name>
    <dbReference type="NCBI Taxonomy" id="1802424"/>
    <lineage>
        <taxon>Bacteria</taxon>
        <taxon>Candidatus Uhriibacteriota</taxon>
    </lineage>
</organism>
<accession>A0A1F7WDS6</accession>
<reference evidence="1 2" key="1">
    <citation type="journal article" date="2016" name="Nat. Commun.">
        <title>Thousands of microbial genomes shed light on interconnected biogeochemical processes in an aquifer system.</title>
        <authorList>
            <person name="Anantharaman K."/>
            <person name="Brown C.T."/>
            <person name="Hug L.A."/>
            <person name="Sharon I."/>
            <person name="Castelle C.J."/>
            <person name="Probst A.J."/>
            <person name="Thomas B.C."/>
            <person name="Singh A."/>
            <person name="Wilkins M.J."/>
            <person name="Karaoz U."/>
            <person name="Brodie E.L."/>
            <person name="Williams K.H."/>
            <person name="Hubbard S.S."/>
            <person name="Banfield J.F."/>
        </authorList>
    </citation>
    <scope>NUCLEOTIDE SEQUENCE [LARGE SCALE GENOMIC DNA]</scope>
</reference>
<proteinExistence type="predicted"/>
<dbReference type="EMBL" id="MGFG01000020">
    <property type="protein sequence ID" value="OGM00974.1"/>
    <property type="molecule type" value="Genomic_DNA"/>
</dbReference>
<evidence type="ECO:0000313" key="2">
    <source>
        <dbReference type="Proteomes" id="UP000176988"/>
    </source>
</evidence>
<comment type="caution">
    <text evidence="1">The sequence shown here is derived from an EMBL/GenBank/DDBJ whole genome shotgun (WGS) entry which is preliminary data.</text>
</comment>
<dbReference type="AlphaFoldDB" id="A0A1F7WDS6"/>
<sequence length="535" mass="62358">MDRSRAEFADFGHERRETEKKAIEMLEFSRFRLSFMALEDFDPEPGDSEVEIPPEMKRVIDRQDDSAHTYEKTVQKSGWQKDIMSFAEDFIGGEGQRIGEVLGIEDIRDLSPRQAVGLTIRTVLSLTRYSRKDGKPYGDRADNKTVLELLREGQENSGRSDWEGNGVCRNFASITKALFESLKGGQRDPRKLRNLHCAYQVDCKIRRGNKRPFDNHAWNSFFSFSDGKLDLTEVDVTWGKYDPETGKVSALDQTEARIDELLRKVFVQVEPKDVVVGLDYFLRKMKFADSDKRDFFLWEVGELLRGSKGLKVEEIPSATLAAVIEELDGSRYGQLILDGLVRRDMSPEELPPAMLERIREAVRFQPDTGAFLKKSRTAKEWRQESPWKTIVTQDRRFVGLVLEELAKKDNFVRYLDENMKLRSIVRLHRPDLLPRFDPVRDRGDFNELKHLLDKAVYVKRPLKRWLRERGREGSSWDRIVRQDDYGEIVDFLRHFLRDVNPAGYDRDLSRVSGWKIISEFNDLYERLRDEVDSGR</sequence>
<protein>
    <submittedName>
        <fullName evidence="1">Uncharacterized protein</fullName>
    </submittedName>
</protein>